<protein>
    <submittedName>
        <fullName evidence="2">Uncharacterized protein</fullName>
    </submittedName>
</protein>
<accession>A0A450YM18</accession>
<dbReference type="EMBL" id="CAADHB010000003">
    <property type="protein sequence ID" value="VFK77871.1"/>
    <property type="molecule type" value="Genomic_DNA"/>
</dbReference>
<organism evidence="2">
    <name type="scientific">Candidatus Kentrum sp. SD</name>
    <dbReference type="NCBI Taxonomy" id="2126332"/>
    <lineage>
        <taxon>Bacteria</taxon>
        <taxon>Pseudomonadati</taxon>
        <taxon>Pseudomonadota</taxon>
        <taxon>Gammaproteobacteria</taxon>
        <taxon>Candidatus Kentrum</taxon>
    </lineage>
</organism>
<dbReference type="AlphaFoldDB" id="A0A450YM18"/>
<sequence length="140" mass="16259">MNRLFPDWFCVPTLKVLRKHYRIPSYHLKERIRGSSGKFRAKFTCLPVAGFRVDSPWISLLVPRSHLNFGIQQDAKRPSAALHAFEIVHYSCICAPQHPTLMKRVPITLENETTTPVDRVKLRLTRQKCIKNVGLRRLRA</sequence>
<dbReference type="EMBL" id="CAADFU010000018">
    <property type="protein sequence ID" value="VFK42604.1"/>
    <property type="molecule type" value="Genomic_DNA"/>
</dbReference>
<proteinExistence type="predicted"/>
<dbReference type="EMBL" id="CAADFR010000019">
    <property type="protein sequence ID" value="VFK37968.1"/>
    <property type="molecule type" value="Genomic_DNA"/>
</dbReference>
<name>A0A450YM18_9GAMM</name>
<evidence type="ECO:0000313" key="3">
    <source>
        <dbReference type="EMBL" id="VFK77871.1"/>
    </source>
</evidence>
<evidence type="ECO:0000313" key="1">
    <source>
        <dbReference type="EMBL" id="VFK37968.1"/>
    </source>
</evidence>
<evidence type="ECO:0000313" key="2">
    <source>
        <dbReference type="EMBL" id="VFK42604.1"/>
    </source>
</evidence>
<reference evidence="2" key="1">
    <citation type="submission" date="2019-02" db="EMBL/GenBank/DDBJ databases">
        <authorList>
            <person name="Gruber-Vodicka R. H."/>
            <person name="Seah K. B. B."/>
        </authorList>
    </citation>
    <scope>NUCLEOTIDE SEQUENCE</scope>
    <source>
        <strain evidence="3">BECK_S127</strain>
        <strain evidence="2">BECK_S1320</strain>
        <strain evidence="1">BECK_S1321</strain>
    </source>
</reference>
<gene>
    <name evidence="3" type="ORF">BECKSD772D_GA0070982_100328</name>
    <name evidence="2" type="ORF">BECKSD772E_GA0070983_101829</name>
    <name evidence="1" type="ORF">BECKSD772F_GA0070984_101928</name>
</gene>